<dbReference type="AlphaFoldDB" id="A0A0L8FS40"/>
<dbReference type="PANTHER" id="PTHR13456:SF0">
    <property type="entry name" value="UPF0729 PROTEIN C18ORF32"/>
    <property type="match status" value="1"/>
</dbReference>
<comment type="similarity">
    <text evidence="1">Belongs to the UPF0729 family.</text>
</comment>
<reference evidence="3" key="1">
    <citation type="submission" date="2015-07" db="EMBL/GenBank/DDBJ databases">
        <title>MeaNS - Measles Nucleotide Surveillance Program.</title>
        <authorList>
            <person name="Tran T."/>
            <person name="Druce J."/>
        </authorList>
    </citation>
    <scope>NUCLEOTIDE SEQUENCE</scope>
    <source>
        <strain evidence="3">UCB-OBI-ISO-001</strain>
        <tissue evidence="3">Gonad</tissue>
    </source>
</reference>
<organism evidence="3">
    <name type="scientific">Octopus bimaculoides</name>
    <name type="common">California two-spotted octopus</name>
    <dbReference type="NCBI Taxonomy" id="37653"/>
    <lineage>
        <taxon>Eukaryota</taxon>
        <taxon>Metazoa</taxon>
        <taxon>Spiralia</taxon>
        <taxon>Lophotrochozoa</taxon>
        <taxon>Mollusca</taxon>
        <taxon>Cephalopoda</taxon>
        <taxon>Coleoidea</taxon>
        <taxon>Octopodiformes</taxon>
        <taxon>Octopoda</taxon>
        <taxon>Incirrata</taxon>
        <taxon>Octopodidae</taxon>
        <taxon>Octopus</taxon>
    </lineage>
</organism>
<evidence type="ECO:0000256" key="2">
    <source>
        <dbReference type="SAM" id="MobiDB-lite"/>
    </source>
</evidence>
<dbReference type="PANTHER" id="PTHR13456">
    <property type="entry name" value="UPF0729 PROTEIN C18ORF32"/>
    <property type="match status" value="1"/>
</dbReference>
<feature type="compositionally biased region" description="Low complexity" evidence="2">
    <location>
        <begin position="37"/>
        <end position="48"/>
    </location>
</feature>
<dbReference type="Pfam" id="PF14975">
    <property type="entry name" value="DUF4512"/>
    <property type="match status" value="1"/>
</dbReference>
<protein>
    <submittedName>
        <fullName evidence="3">Uncharacterized protein</fullName>
    </submittedName>
</protein>
<feature type="region of interest" description="Disordered" evidence="2">
    <location>
        <begin position="37"/>
        <end position="73"/>
    </location>
</feature>
<sequence>MVCIPCIVIPFFLWIFHRFLRPFILKFWDPWKKPISSAADTTNSTKTSTPPPNDAPVSAAEPTPQSVPNKKDD</sequence>
<accession>A0A0L8FS40</accession>
<evidence type="ECO:0000256" key="1">
    <source>
        <dbReference type="ARBA" id="ARBA00007959"/>
    </source>
</evidence>
<dbReference type="EMBL" id="KQ427052">
    <property type="protein sequence ID" value="KOF67467.1"/>
    <property type="molecule type" value="Genomic_DNA"/>
</dbReference>
<feature type="compositionally biased region" description="Polar residues" evidence="2">
    <location>
        <begin position="63"/>
        <end position="73"/>
    </location>
</feature>
<gene>
    <name evidence="3" type="ORF">OCBIM_22009603mg</name>
</gene>
<dbReference type="InterPro" id="IPR026776">
    <property type="entry name" value="UPF0729_C18orf32-like"/>
</dbReference>
<name>A0A0L8FS40_OCTBM</name>
<evidence type="ECO:0000313" key="3">
    <source>
        <dbReference type="EMBL" id="KOF67467.1"/>
    </source>
</evidence>
<proteinExistence type="inferred from homology"/>